<gene>
    <name evidence="1" type="ORF">SAMN05421578_11415</name>
</gene>
<proteinExistence type="predicted"/>
<reference evidence="1 2" key="1">
    <citation type="submission" date="2017-01" db="EMBL/GenBank/DDBJ databases">
        <authorList>
            <person name="Varghese N."/>
            <person name="Submissions S."/>
        </authorList>
    </citation>
    <scope>NUCLEOTIDE SEQUENCE [LARGE SCALE GENOMIC DNA]</scope>
    <source>
        <strain evidence="1 2">ATCC 23464</strain>
    </source>
</reference>
<comment type="caution">
    <text evidence="1">The sequence shown here is derived from an EMBL/GenBank/DDBJ whole genome shotgun (WGS) entry which is preliminary data.</text>
</comment>
<dbReference type="RefSeq" id="WP_068591869.1">
    <property type="nucleotide sequence ID" value="NZ_FTNK01000014.1"/>
</dbReference>
<protein>
    <recommendedName>
        <fullName evidence="3">SEC-C motif-containing protein</fullName>
    </recommendedName>
</protein>
<accession>A0ABY1K8Z5</accession>
<dbReference type="EMBL" id="FTNK01000014">
    <property type="protein sequence ID" value="SIR43888.1"/>
    <property type="molecule type" value="Genomic_DNA"/>
</dbReference>
<organism evidence="1 2">
    <name type="scientific">Paenibacillus macquariensis</name>
    <dbReference type="NCBI Taxonomy" id="948756"/>
    <lineage>
        <taxon>Bacteria</taxon>
        <taxon>Bacillati</taxon>
        <taxon>Bacillota</taxon>
        <taxon>Bacilli</taxon>
        <taxon>Bacillales</taxon>
        <taxon>Paenibacillaceae</taxon>
        <taxon>Paenibacillus</taxon>
    </lineage>
</organism>
<sequence>MSWETFSDDRKPCPCGQGYVRSVCRSDDWGRIEEAISLHCAECEMTYVTYSYNYHRSGMIETSTQWVKREDYENFLKFKADWEAADLLAKTQITEYLRLNYLETWMTLFQGVRRNKKAVWSKLRDLRITEYSYSLFCKKIDASQVDDHIESYVSYHFSEPVLRILDVNDEFISTLSSSSRDANERYQEARREMFQHAFS</sequence>
<evidence type="ECO:0000313" key="2">
    <source>
        <dbReference type="Proteomes" id="UP000186666"/>
    </source>
</evidence>
<keyword evidence="2" id="KW-1185">Reference proteome</keyword>
<evidence type="ECO:0000313" key="1">
    <source>
        <dbReference type="EMBL" id="SIR43888.1"/>
    </source>
</evidence>
<evidence type="ECO:0008006" key="3">
    <source>
        <dbReference type="Google" id="ProtNLM"/>
    </source>
</evidence>
<dbReference type="Proteomes" id="UP000186666">
    <property type="component" value="Unassembled WGS sequence"/>
</dbReference>
<name>A0ABY1K8Z5_9BACL</name>